<evidence type="ECO:0000256" key="1">
    <source>
        <dbReference type="SAM" id="Phobius"/>
    </source>
</evidence>
<keyword evidence="1" id="KW-0472">Membrane</keyword>
<reference evidence="2" key="1">
    <citation type="submission" date="2006-10" db="EMBL/GenBank/DDBJ databases">
        <authorList>
            <person name="Amadeo P."/>
            <person name="Zhao Q."/>
            <person name="Wortman J."/>
            <person name="Fraser-Liggett C."/>
            <person name="Carlton J."/>
        </authorList>
    </citation>
    <scope>NUCLEOTIDE SEQUENCE</scope>
    <source>
        <strain evidence="2">G3</strain>
    </source>
</reference>
<dbReference type="AlphaFoldDB" id="A2DWS6"/>
<name>A2DWS6_TRIV3</name>
<dbReference type="VEuPathDB" id="TrichDB:TVAGG3_0839620"/>
<dbReference type="VEuPathDB" id="TrichDB:TVAG_392250"/>
<dbReference type="Proteomes" id="UP000001542">
    <property type="component" value="Unassembled WGS sequence"/>
</dbReference>
<dbReference type="KEGG" id="tva:4773109"/>
<reference evidence="2" key="2">
    <citation type="journal article" date="2007" name="Science">
        <title>Draft genome sequence of the sexually transmitted pathogen Trichomonas vaginalis.</title>
        <authorList>
            <person name="Carlton J.M."/>
            <person name="Hirt R.P."/>
            <person name="Silva J.C."/>
            <person name="Delcher A.L."/>
            <person name="Schatz M."/>
            <person name="Zhao Q."/>
            <person name="Wortman J.R."/>
            <person name="Bidwell S.L."/>
            <person name="Alsmark U.C.M."/>
            <person name="Besteiro S."/>
            <person name="Sicheritz-Ponten T."/>
            <person name="Noel C.J."/>
            <person name="Dacks J.B."/>
            <person name="Foster P.G."/>
            <person name="Simillion C."/>
            <person name="Van de Peer Y."/>
            <person name="Miranda-Saavedra D."/>
            <person name="Barton G.J."/>
            <person name="Westrop G.D."/>
            <person name="Mueller S."/>
            <person name="Dessi D."/>
            <person name="Fiori P.L."/>
            <person name="Ren Q."/>
            <person name="Paulsen I."/>
            <person name="Zhang H."/>
            <person name="Bastida-Corcuera F.D."/>
            <person name="Simoes-Barbosa A."/>
            <person name="Brown M.T."/>
            <person name="Hayes R.D."/>
            <person name="Mukherjee M."/>
            <person name="Okumura C.Y."/>
            <person name="Schneider R."/>
            <person name="Smith A.J."/>
            <person name="Vanacova S."/>
            <person name="Villalvazo M."/>
            <person name="Haas B.J."/>
            <person name="Pertea M."/>
            <person name="Feldblyum T.V."/>
            <person name="Utterback T.R."/>
            <person name="Shu C.L."/>
            <person name="Osoegawa K."/>
            <person name="de Jong P.J."/>
            <person name="Hrdy I."/>
            <person name="Horvathova L."/>
            <person name="Zubacova Z."/>
            <person name="Dolezal P."/>
            <person name="Malik S.B."/>
            <person name="Logsdon J.M. Jr."/>
            <person name="Henze K."/>
            <person name="Gupta A."/>
            <person name="Wang C.C."/>
            <person name="Dunne R.L."/>
            <person name="Upcroft J.A."/>
            <person name="Upcroft P."/>
            <person name="White O."/>
            <person name="Salzberg S.L."/>
            <person name="Tang P."/>
            <person name="Chiu C.-H."/>
            <person name="Lee Y.-S."/>
            <person name="Embley T.M."/>
            <person name="Coombs G.H."/>
            <person name="Mottram J.C."/>
            <person name="Tachezy J."/>
            <person name="Fraser-Liggett C.M."/>
            <person name="Johnson P.J."/>
        </authorList>
    </citation>
    <scope>NUCLEOTIDE SEQUENCE [LARGE SCALE GENOMIC DNA]</scope>
    <source>
        <strain evidence="2">G3</strain>
    </source>
</reference>
<sequence length="745" mass="84280">MLSIFFIFALSDEEETEPNITDYSISIIGTDNINMTEIENLRIKIAGHDGVIVFYNKQGFDKYYYNPSTQQLEYTEDSIFYFSDPSNEYLIVNKSIDNTQPTLTIAFSTPFKINGDVGYVITQPSYEFQMSAFAGRPKSNLTFKYEQRYSIFHSSPILRKALIEIKGTTDGIATYNDNNKFGSLSPVDNTVIQMEDEYNYGLYFKIENLTTAPFIHYRPDGVSPPSKLFVYPSAEIDFSTNKVKIIDIKDRYKSDTVCLCVSSGPCNNCPKEYPVMTNSEANLAFSQYINSIEDSDITAYVDGNGMAYFNMVGYESANLYLIGVSENAYLQLDFQRSSLGLFSLKNANIDISYFPVNSTLHLINAIFENSNIKTGISMLSLNAYTLTSDLTSLNQISQLEIQRSLTISGKNTRKGTPVMNGVYMRNGAMCSINYTAQNILIKDNLILLDYDGLNIFGTFFKILAKSLYVIGDFTESSYVINLDNVNLTSVGMFTRNTLFIISGNCYLNPIGPLPFVVPTPNTKIRINTKEFLKNSISKPFKEGTMYIPTDEVIERFNFTSDSYYFSSINNSFNIHEILDFVLINNNIYNALHIDTPILDDNQTQIQFNLQLEKGSTTVFERGWKKYVGKVQINIIPMDKDVYLYTDDDYFPTSLYNVSSEYTNESFLVRVYPYPTRTPNIVPAIACGTVFGVIFIVLIVLAILMTPLGNMLGLKTFGPLGKDPKKYDFDDDDDAGMEISSDEYYN</sequence>
<gene>
    <name evidence="2" type="ORF">TVAG_392250</name>
</gene>
<feature type="transmembrane region" description="Helical" evidence="1">
    <location>
        <begin position="680"/>
        <end position="704"/>
    </location>
</feature>
<evidence type="ECO:0000313" key="3">
    <source>
        <dbReference type="Proteomes" id="UP000001542"/>
    </source>
</evidence>
<dbReference type="EMBL" id="DS113260">
    <property type="protein sequence ID" value="EAY15108.1"/>
    <property type="molecule type" value="Genomic_DNA"/>
</dbReference>
<protein>
    <submittedName>
        <fullName evidence="2">Uncharacterized protein</fullName>
    </submittedName>
</protein>
<accession>A2DWS6</accession>
<dbReference type="InParanoid" id="A2DWS6"/>
<keyword evidence="1" id="KW-0812">Transmembrane</keyword>
<keyword evidence="1" id="KW-1133">Transmembrane helix</keyword>
<evidence type="ECO:0000313" key="2">
    <source>
        <dbReference type="EMBL" id="EAY15108.1"/>
    </source>
</evidence>
<organism evidence="2 3">
    <name type="scientific">Trichomonas vaginalis (strain ATCC PRA-98 / G3)</name>
    <dbReference type="NCBI Taxonomy" id="412133"/>
    <lineage>
        <taxon>Eukaryota</taxon>
        <taxon>Metamonada</taxon>
        <taxon>Parabasalia</taxon>
        <taxon>Trichomonadida</taxon>
        <taxon>Trichomonadidae</taxon>
        <taxon>Trichomonas</taxon>
    </lineage>
</organism>
<dbReference type="RefSeq" id="XP_001327331.1">
    <property type="nucleotide sequence ID" value="XM_001327296.1"/>
</dbReference>
<proteinExistence type="predicted"/>
<keyword evidence="3" id="KW-1185">Reference proteome</keyword>